<dbReference type="Pfam" id="PF02630">
    <property type="entry name" value="SCO1-SenC"/>
    <property type="match status" value="1"/>
</dbReference>
<evidence type="ECO:0008006" key="5">
    <source>
        <dbReference type="Google" id="ProtNLM"/>
    </source>
</evidence>
<proteinExistence type="inferred from homology"/>
<dbReference type="EMBL" id="BAAFGK010000004">
    <property type="protein sequence ID" value="GAB0056683.1"/>
    <property type="molecule type" value="Genomic_DNA"/>
</dbReference>
<protein>
    <recommendedName>
        <fullName evidence="5">SCO family protein</fullName>
    </recommendedName>
</protein>
<comment type="caution">
    <text evidence="3">The sequence shown here is derived from an EMBL/GenBank/DDBJ whole genome shotgun (WGS) entry which is preliminary data.</text>
</comment>
<dbReference type="Proteomes" id="UP001628193">
    <property type="component" value="Unassembled WGS sequence"/>
</dbReference>
<name>A0ABQ0C720_9PROT</name>
<dbReference type="PANTHER" id="PTHR12151:SF8">
    <property type="entry name" value="THIOREDOXIN DOMAIN-CONTAINING PROTEIN"/>
    <property type="match status" value="1"/>
</dbReference>
<sequence>MFVHAGLQIRSLLMIVLVGIWCVPGLSRAEAPVGKGRDPVFNAQAAVEASQAAIGRTLEAYTFTNPAGEKVELSTFLGKPLIISLIYTSCYHTCSIATRYLASVVEKAREGFGEQSFNVVSIGFDTRYDKPKAMAHFGRQQGIEKQPNWTLLSGSPETLTRLTHQLGFVFAPSPKGFDHVVQATVVDAQGKVYRQVYGESFQTQLLTEPLRTLILGTPSTLEETPVEELVRRVRFFCTTYDPLTDSYRFDYSIFVGMFCGGTVILGTLYWVLREWLRARRRARKRPIETEGF</sequence>
<dbReference type="InterPro" id="IPR003782">
    <property type="entry name" value="SCO1/SenC"/>
</dbReference>
<comment type="similarity">
    <text evidence="1">Belongs to the SCO1/2 family.</text>
</comment>
<evidence type="ECO:0000256" key="2">
    <source>
        <dbReference type="SAM" id="Phobius"/>
    </source>
</evidence>
<dbReference type="RefSeq" id="WP_420904404.1">
    <property type="nucleotide sequence ID" value="NZ_BAAFGK010000004.1"/>
</dbReference>
<organism evidence="3 4">
    <name type="scientific">Candidatus Magnetaquiglobus chichijimensis</name>
    <dbReference type="NCBI Taxonomy" id="3141448"/>
    <lineage>
        <taxon>Bacteria</taxon>
        <taxon>Pseudomonadati</taxon>
        <taxon>Pseudomonadota</taxon>
        <taxon>Magnetococcia</taxon>
        <taxon>Magnetococcales</taxon>
        <taxon>Candidatus Magnetaquicoccaceae</taxon>
        <taxon>Candidatus Magnetaquiglobus</taxon>
    </lineage>
</organism>
<dbReference type="CDD" id="cd02968">
    <property type="entry name" value="SCO"/>
    <property type="match status" value="1"/>
</dbReference>
<evidence type="ECO:0000313" key="3">
    <source>
        <dbReference type="EMBL" id="GAB0056683.1"/>
    </source>
</evidence>
<keyword evidence="2" id="KW-0472">Membrane</keyword>
<feature type="transmembrane region" description="Helical" evidence="2">
    <location>
        <begin position="251"/>
        <end position="272"/>
    </location>
</feature>
<keyword evidence="4" id="KW-1185">Reference proteome</keyword>
<evidence type="ECO:0000256" key="1">
    <source>
        <dbReference type="ARBA" id="ARBA00010996"/>
    </source>
</evidence>
<dbReference type="SUPFAM" id="SSF52833">
    <property type="entry name" value="Thioredoxin-like"/>
    <property type="match status" value="1"/>
</dbReference>
<keyword evidence="2" id="KW-0812">Transmembrane</keyword>
<evidence type="ECO:0000313" key="4">
    <source>
        <dbReference type="Proteomes" id="UP001628193"/>
    </source>
</evidence>
<dbReference type="PANTHER" id="PTHR12151">
    <property type="entry name" value="ELECTRON TRANSPORT PROTIN SCO1/SENC FAMILY MEMBER"/>
    <property type="match status" value="1"/>
</dbReference>
<reference evidence="3 4" key="2">
    <citation type="submission" date="2024-09" db="EMBL/GenBank/DDBJ databases">
        <title>Draft genome sequence of Candidatus Magnetaquicoccaceae bacterium FCR-1.</title>
        <authorList>
            <person name="Shimoshige H."/>
            <person name="Shimamura S."/>
            <person name="Taoka A."/>
            <person name="Kobayashi H."/>
            <person name="Maekawa T."/>
        </authorList>
    </citation>
    <scope>NUCLEOTIDE SEQUENCE [LARGE SCALE GENOMIC DNA]</scope>
    <source>
        <strain evidence="3 4">FCR-1</strain>
    </source>
</reference>
<reference evidence="3 4" key="1">
    <citation type="submission" date="2024-05" db="EMBL/GenBank/DDBJ databases">
        <authorList>
            <consortium name="Candidatus Magnetaquicoccaceae bacterium FCR-1 genome sequencing consortium"/>
            <person name="Shimoshige H."/>
            <person name="Shimamura S."/>
            <person name="Taoka A."/>
            <person name="Kobayashi H."/>
            <person name="Maekawa T."/>
        </authorList>
    </citation>
    <scope>NUCLEOTIDE SEQUENCE [LARGE SCALE GENOMIC DNA]</scope>
    <source>
        <strain evidence="3 4">FCR-1</strain>
    </source>
</reference>
<dbReference type="InterPro" id="IPR036249">
    <property type="entry name" value="Thioredoxin-like_sf"/>
</dbReference>
<accession>A0ABQ0C720</accession>
<gene>
    <name evidence="3" type="ORF">SIID45300_00991</name>
</gene>
<keyword evidence="2" id="KW-1133">Transmembrane helix</keyword>
<dbReference type="Gene3D" id="3.40.30.10">
    <property type="entry name" value="Glutaredoxin"/>
    <property type="match status" value="1"/>
</dbReference>